<dbReference type="InterPro" id="IPR046960">
    <property type="entry name" value="PPR_At4g14850-like_plant"/>
</dbReference>
<dbReference type="InterPro" id="IPR011990">
    <property type="entry name" value="TPR-like_helical_dom_sf"/>
</dbReference>
<dbReference type="OrthoDB" id="185373at2759"/>
<protein>
    <recommendedName>
        <fullName evidence="4">DYW domain-containing protein</fullName>
    </recommendedName>
</protein>
<feature type="repeat" description="PPR" evidence="3">
    <location>
        <begin position="145"/>
        <end position="179"/>
    </location>
</feature>
<dbReference type="Proteomes" id="UP000516437">
    <property type="component" value="Chromosome 8"/>
</dbReference>
<sequence length="444" mass="49711">MKESGVSPNVITWNVMISGCIQNADEDEAMDLFQRMEKDGKIKRDTASWNSLIAGYLHMGQKNKALGIFRQMQSSGFLPNSVTILSVLPVCANLVAGKKVKEIHGCVVRRNLETELPVANSFIDTYAKTGLIKYSQTIFDRSSKDIITWNSLIGGYVLLGYADAALDLFDQMKMFGYKPNRGTFANIIFAYSLAGMVDEGEKAFFSITEEYRIIPALEHYSAMVDLYGRAGRVADAMKFIEDMPIEPDSSTWAALLTACRIHGNIGLAIRAGENLLDLEPGNSLIDQFIFQAYALCGKYEDASKIRKLEKENASRKPLGQCWIELKNTVHTFFAGDQSSDILYSWIQRMRGKVEGPGTQYGLCIEEEQMEEIGGVHSEKLALAFALIGSPVPKVIRIVKNLRMCGDCHRTAKYISVTYGCEIYLNDSKCLHYFRNGHCSCKDYW</sequence>
<dbReference type="Pfam" id="PF13041">
    <property type="entry name" value="PPR_2"/>
    <property type="match status" value="2"/>
</dbReference>
<keyword evidence="2" id="KW-0677">Repeat</keyword>
<evidence type="ECO:0000256" key="1">
    <source>
        <dbReference type="ARBA" id="ARBA00006643"/>
    </source>
</evidence>
<comment type="similarity">
    <text evidence="1">Belongs to the PPR family. PCMP-H subfamily.</text>
</comment>
<reference evidence="5 6" key="1">
    <citation type="journal article" date="2019" name="Plant Biotechnol. J.">
        <title>The red bayberry genome and genetic basis of sex determination.</title>
        <authorList>
            <person name="Jia H.M."/>
            <person name="Jia H.J."/>
            <person name="Cai Q.L."/>
            <person name="Wang Y."/>
            <person name="Zhao H.B."/>
            <person name="Yang W.F."/>
            <person name="Wang G.Y."/>
            <person name="Li Y.H."/>
            <person name="Zhan D.L."/>
            <person name="Shen Y.T."/>
            <person name="Niu Q.F."/>
            <person name="Chang L."/>
            <person name="Qiu J."/>
            <person name="Zhao L."/>
            <person name="Xie H.B."/>
            <person name="Fu W.Y."/>
            <person name="Jin J."/>
            <person name="Li X.W."/>
            <person name="Jiao Y."/>
            <person name="Zhou C.C."/>
            <person name="Tu T."/>
            <person name="Chai C.Y."/>
            <person name="Gao J.L."/>
            <person name="Fan L.J."/>
            <person name="van de Weg E."/>
            <person name="Wang J.Y."/>
            <person name="Gao Z.S."/>
        </authorList>
    </citation>
    <scope>NUCLEOTIDE SEQUENCE [LARGE SCALE GENOMIC DNA]</scope>
    <source>
        <tissue evidence="5">Leaves</tissue>
    </source>
</reference>
<dbReference type="InterPro" id="IPR032867">
    <property type="entry name" value="DYW_dom"/>
</dbReference>
<dbReference type="InterPro" id="IPR002885">
    <property type="entry name" value="PPR_rpt"/>
</dbReference>
<proteinExistence type="inferred from homology"/>
<dbReference type="AlphaFoldDB" id="A0A6A1UUG1"/>
<evidence type="ECO:0000259" key="4">
    <source>
        <dbReference type="Pfam" id="PF14432"/>
    </source>
</evidence>
<organism evidence="5 6">
    <name type="scientific">Morella rubra</name>
    <name type="common">Chinese bayberry</name>
    <dbReference type="NCBI Taxonomy" id="262757"/>
    <lineage>
        <taxon>Eukaryota</taxon>
        <taxon>Viridiplantae</taxon>
        <taxon>Streptophyta</taxon>
        <taxon>Embryophyta</taxon>
        <taxon>Tracheophyta</taxon>
        <taxon>Spermatophyta</taxon>
        <taxon>Magnoliopsida</taxon>
        <taxon>eudicotyledons</taxon>
        <taxon>Gunneridae</taxon>
        <taxon>Pentapetalae</taxon>
        <taxon>rosids</taxon>
        <taxon>fabids</taxon>
        <taxon>Fagales</taxon>
        <taxon>Myricaceae</taxon>
        <taxon>Morella</taxon>
    </lineage>
</organism>
<evidence type="ECO:0000313" key="6">
    <source>
        <dbReference type="Proteomes" id="UP000516437"/>
    </source>
</evidence>
<dbReference type="GO" id="GO:0008270">
    <property type="term" value="F:zinc ion binding"/>
    <property type="evidence" value="ECO:0007669"/>
    <property type="project" value="InterPro"/>
</dbReference>
<gene>
    <name evidence="5" type="ORF">CJ030_MR8G003348</name>
</gene>
<feature type="repeat" description="PPR" evidence="3">
    <location>
        <begin position="45"/>
        <end position="79"/>
    </location>
</feature>
<feature type="domain" description="DYW" evidence="4">
    <location>
        <begin position="364"/>
        <end position="444"/>
    </location>
</feature>
<dbReference type="EMBL" id="RXIC02000026">
    <property type="protein sequence ID" value="KAB1203776.1"/>
    <property type="molecule type" value="Genomic_DNA"/>
</dbReference>
<dbReference type="Gene3D" id="1.25.40.10">
    <property type="entry name" value="Tetratricopeptide repeat domain"/>
    <property type="match status" value="3"/>
</dbReference>
<evidence type="ECO:0000313" key="5">
    <source>
        <dbReference type="EMBL" id="KAB1203776.1"/>
    </source>
</evidence>
<dbReference type="PANTHER" id="PTHR47926">
    <property type="entry name" value="PENTATRICOPEPTIDE REPEAT-CONTAINING PROTEIN"/>
    <property type="match status" value="1"/>
</dbReference>
<name>A0A6A1UUG1_9ROSI</name>
<dbReference type="GO" id="GO:0099402">
    <property type="term" value="P:plant organ development"/>
    <property type="evidence" value="ECO:0007669"/>
    <property type="project" value="UniProtKB-ARBA"/>
</dbReference>
<dbReference type="PROSITE" id="PS51257">
    <property type="entry name" value="PROKAR_LIPOPROTEIN"/>
    <property type="match status" value="1"/>
</dbReference>
<dbReference type="GO" id="GO:0009451">
    <property type="term" value="P:RNA modification"/>
    <property type="evidence" value="ECO:0007669"/>
    <property type="project" value="InterPro"/>
</dbReference>
<accession>A0A6A1UUG1</accession>
<evidence type="ECO:0000256" key="3">
    <source>
        <dbReference type="PROSITE-ProRule" id="PRU00708"/>
    </source>
</evidence>
<dbReference type="GO" id="GO:0003723">
    <property type="term" value="F:RNA binding"/>
    <property type="evidence" value="ECO:0007669"/>
    <property type="project" value="InterPro"/>
</dbReference>
<dbReference type="NCBIfam" id="TIGR00756">
    <property type="entry name" value="PPR"/>
    <property type="match status" value="4"/>
</dbReference>
<comment type="caution">
    <text evidence="5">The sequence shown here is derived from an EMBL/GenBank/DDBJ whole genome shotgun (WGS) entry which is preliminary data.</text>
</comment>
<feature type="repeat" description="PPR" evidence="3">
    <location>
        <begin position="9"/>
        <end position="43"/>
    </location>
</feature>
<dbReference type="FunFam" id="1.25.40.10:FF:000158">
    <property type="entry name" value="pentatricopeptide repeat-containing protein At2g33680"/>
    <property type="match status" value="1"/>
</dbReference>
<dbReference type="PROSITE" id="PS51375">
    <property type="entry name" value="PPR"/>
    <property type="match status" value="3"/>
</dbReference>
<dbReference type="Pfam" id="PF14432">
    <property type="entry name" value="DYW_deaminase"/>
    <property type="match status" value="1"/>
</dbReference>
<keyword evidence="6" id="KW-1185">Reference proteome</keyword>
<evidence type="ECO:0000256" key="2">
    <source>
        <dbReference type="ARBA" id="ARBA00022737"/>
    </source>
</evidence>
<dbReference type="Pfam" id="PF01535">
    <property type="entry name" value="PPR"/>
    <property type="match status" value="2"/>
</dbReference>